<evidence type="ECO:0000313" key="2">
    <source>
        <dbReference type="Proteomes" id="UP000789508"/>
    </source>
</evidence>
<dbReference type="PANTHER" id="PTHR42535">
    <property type="entry name" value="OOKINETE PROTEIN, PUTATIVE-RELATED"/>
    <property type="match status" value="1"/>
</dbReference>
<evidence type="ECO:0000313" key="1">
    <source>
        <dbReference type="EMBL" id="CAG8606939.1"/>
    </source>
</evidence>
<reference evidence="1" key="1">
    <citation type="submission" date="2021-06" db="EMBL/GenBank/DDBJ databases">
        <authorList>
            <person name="Kallberg Y."/>
            <person name="Tangrot J."/>
            <person name="Rosling A."/>
        </authorList>
    </citation>
    <scope>NUCLEOTIDE SEQUENCE</scope>
    <source>
        <strain evidence="1">FL130A</strain>
    </source>
</reference>
<dbReference type="EMBL" id="CAJVPS010004693">
    <property type="protein sequence ID" value="CAG8606939.1"/>
    <property type="molecule type" value="Genomic_DNA"/>
</dbReference>
<gene>
    <name evidence="1" type="ORF">ALEPTO_LOCUS8398</name>
</gene>
<dbReference type="Gene3D" id="2.60.120.200">
    <property type="match status" value="2"/>
</dbReference>
<protein>
    <submittedName>
        <fullName evidence="1">6445_t:CDS:1</fullName>
    </submittedName>
</protein>
<proteinExistence type="predicted"/>
<dbReference type="AlphaFoldDB" id="A0A9N9GJR8"/>
<name>A0A9N9GJR8_9GLOM</name>
<keyword evidence="2" id="KW-1185">Reference proteome</keyword>
<dbReference type="InterPro" id="IPR013320">
    <property type="entry name" value="ConA-like_dom_sf"/>
</dbReference>
<dbReference type="SUPFAM" id="SSF49899">
    <property type="entry name" value="Concanavalin A-like lectins/glucanases"/>
    <property type="match status" value="2"/>
</dbReference>
<dbReference type="Pfam" id="PF13385">
    <property type="entry name" value="Laminin_G_3"/>
    <property type="match status" value="2"/>
</dbReference>
<dbReference type="PANTHER" id="PTHR42535:SF2">
    <property type="entry name" value="CHROMOSOME UNDETERMINED SCAFFOLD_146, WHOLE GENOME SHOTGUN SEQUENCE"/>
    <property type="match status" value="1"/>
</dbReference>
<dbReference type="OrthoDB" id="2324354at2759"/>
<sequence>MLIQHAELPEVTNELSVSLRLNILYYNPAWACERSEDRTPSLWLAPKDSAPDAQFSTTDCINTHSIGNGLSLNRWYHLVYTLSEPEKQLDFYIDGKWVEFAHIQQNIKFNNGPLCIGNDRFFDGITGLIGNFRYYNWRLSAEEAKVEYLSNAINFKSIKWTSNDTTITASISLKELDALYNYILPITFSSRGNSDFANEFKEKKSRNFHEYISEPITFSSEDRMIIQHAELPEVTNELSVSLRLNILYRNSEWACIFHKGERNEDRTPGLWLTPKNSALDAQFSTTNCLSTHLIGNGLSLNRWYHLVYTLSEPEKQFDFYIDGKCVEFARIQQNIIFNNGPLCIGNDRFHNGITGLICNFRYYNWRLSGEEVKNIW</sequence>
<organism evidence="1 2">
    <name type="scientific">Ambispora leptoticha</name>
    <dbReference type="NCBI Taxonomy" id="144679"/>
    <lineage>
        <taxon>Eukaryota</taxon>
        <taxon>Fungi</taxon>
        <taxon>Fungi incertae sedis</taxon>
        <taxon>Mucoromycota</taxon>
        <taxon>Glomeromycotina</taxon>
        <taxon>Glomeromycetes</taxon>
        <taxon>Archaeosporales</taxon>
        <taxon>Ambisporaceae</taxon>
        <taxon>Ambispora</taxon>
    </lineage>
</organism>
<dbReference type="Proteomes" id="UP000789508">
    <property type="component" value="Unassembled WGS sequence"/>
</dbReference>
<comment type="caution">
    <text evidence="1">The sequence shown here is derived from an EMBL/GenBank/DDBJ whole genome shotgun (WGS) entry which is preliminary data.</text>
</comment>
<accession>A0A9N9GJR8</accession>